<name>A0AAU2V7R8_9ACTN</name>
<dbReference type="AlphaFoldDB" id="A0AAU2V7R8"/>
<dbReference type="Pfam" id="PF21806">
    <property type="entry name" value="DUF6879"/>
    <property type="match status" value="1"/>
</dbReference>
<gene>
    <name evidence="3" type="ORF">OG549_23650</name>
</gene>
<dbReference type="EMBL" id="CP108318">
    <property type="protein sequence ID" value="WTW63402.1"/>
    <property type="molecule type" value="Genomic_DNA"/>
</dbReference>
<feature type="domain" description="DUF6879" evidence="2">
    <location>
        <begin position="81"/>
        <end position="239"/>
    </location>
</feature>
<sequence length="246" mass="28062">MTRNIRFNGTGSGDTGCPSIHEDVDTGQVIVHGPPLTDPEDVAQLQHLGPGEVAVVVPRELIADWAPKDTTRQARVIDLAAFNRLFEIFEHTAWRLETRSRYASDESTETYAQFLAEGCVDWDLTSWYCETIRQATTAGKTVARVRVIDDPATTGQRYLKINAERNTELGEDIRTLRREDFDRLRLGNEDFWIFDSRLVARLNFTEDDELADVELITEPAEVIRYAMLRDAAWHHAVRSDHTVPYE</sequence>
<evidence type="ECO:0000256" key="1">
    <source>
        <dbReference type="SAM" id="MobiDB-lite"/>
    </source>
</evidence>
<accession>A0AAU2V7R8</accession>
<dbReference type="InterPro" id="IPR049244">
    <property type="entry name" value="DUF6879"/>
</dbReference>
<organism evidence="3">
    <name type="scientific">Streptomyces sp. NBC_00003</name>
    <dbReference type="NCBI Taxonomy" id="2903608"/>
    <lineage>
        <taxon>Bacteria</taxon>
        <taxon>Bacillati</taxon>
        <taxon>Actinomycetota</taxon>
        <taxon>Actinomycetes</taxon>
        <taxon>Kitasatosporales</taxon>
        <taxon>Streptomycetaceae</taxon>
        <taxon>Streptomyces</taxon>
    </lineage>
</organism>
<feature type="region of interest" description="Disordered" evidence="1">
    <location>
        <begin position="1"/>
        <end position="22"/>
    </location>
</feature>
<evidence type="ECO:0000259" key="2">
    <source>
        <dbReference type="Pfam" id="PF21806"/>
    </source>
</evidence>
<reference evidence="3" key="1">
    <citation type="submission" date="2022-10" db="EMBL/GenBank/DDBJ databases">
        <title>The complete genomes of actinobacterial strains from the NBC collection.</title>
        <authorList>
            <person name="Joergensen T.S."/>
            <person name="Alvarez Arevalo M."/>
            <person name="Sterndorff E.B."/>
            <person name="Faurdal D."/>
            <person name="Vuksanovic O."/>
            <person name="Mourched A.-S."/>
            <person name="Charusanti P."/>
            <person name="Shaw S."/>
            <person name="Blin K."/>
            <person name="Weber T."/>
        </authorList>
    </citation>
    <scope>NUCLEOTIDE SEQUENCE</scope>
    <source>
        <strain evidence="3">NBC_00003</strain>
    </source>
</reference>
<evidence type="ECO:0000313" key="3">
    <source>
        <dbReference type="EMBL" id="WTW63402.1"/>
    </source>
</evidence>
<protein>
    <recommendedName>
        <fullName evidence="2">DUF6879 domain-containing protein</fullName>
    </recommendedName>
</protein>
<proteinExistence type="predicted"/>